<dbReference type="InterPro" id="IPR035952">
    <property type="entry name" value="Rhomboid-like_sf"/>
</dbReference>
<dbReference type="GO" id="GO:0006508">
    <property type="term" value="P:proteolysis"/>
    <property type="evidence" value="ECO:0007669"/>
    <property type="project" value="UniProtKB-KW"/>
</dbReference>
<evidence type="ECO:0000256" key="3">
    <source>
        <dbReference type="ARBA" id="ARBA00022989"/>
    </source>
</evidence>
<feature type="transmembrane region" description="Helical" evidence="6">
    <location>
        <begin position="24"/>
        <end position="45"/>
    </location>
</feature>
<keyword evidence="3 6" id="KW-1133">Transmembrane helix</keyword>
<organism evidence="8 9">
    <name type="scientific">Luteimonas soli</name>
    <dbReference type="NCBI Taxonomy" id="1648966"/>
    <lineage>
        <taxon>Bacteria</taxon>
        <taxon>Pseudomonadati</taxon>
        <taxon>Pseudomonadota</taxon>
        <taxon>Gammaproteobacteria</taxon>
        <taxon>Lysobacterales</taxon>
        <taxon>Lysobacteraceae</taxon>
        <taxon>Luteimonas</taxon>
    </lineage>
</organism>
<comment type="subcellular location">
    <subcellularLocation>
        <location evidence="1">Membrane</location>
        <topology evidence="1">Multi-pass membrane protein</topology>
    </subcellularLocation>
</comment>
<keyword evidence="2 6" id="KW-0812">Transmembrane</keyword>
<evidence type="ECO:0000313" key="8">
    <source>
        <dbReference type="EMBL" id="MFC3716165.1"/>
    </source>
</evidence>
<evidence type="ECO:0000256" key="1">
    <source>
        <dbReference type="ARBA" id="ARBA00004141"/>
    </source>
</evidence>
<evidence type="ECO:0000256" key="6">
    <source>
        <dbReference type="SAM" id="Phobius"/>
    </source>
</evidence>
<feature type="transmembrane region" description="Helical" evidence="6">
    <location>
        <begin position="76"/>
        <end position="94"/>
    </location>
</feature>
<feature type="transmembrane region" description="Helical" evidence="6">
    <location>
        <begin position="123"/>
        <end position="143"/>
    </location>
</feature>
<evidence type="ECO:0000256" key="5">
    <source>
        <dbReference type="SAM" id="MobiDB-lite"/>
    </source>
</evidence>
<sequence length="272" mass="29050">MDTPEPTLDPAAQRRHDRGRLARALKASLAFVLLLVVVFSAQQALDWRPFAVVPQTATGLLGLLTAPLLHGSPAHLGANAVSLLLLGTLAGAVYPRATIRALPLVWLGSGLGAWLLGDAGSHHLGASGLGHGLLFLVFVLGLLRRDRASIATAMIALFLYGGMLLTVLPREIDVSWQSHLGGAVAGVVAAFAFRRKDPQAPRRRYSWEIEEEQAARDAQAAAADRDQFETGSPRDVPVLWHRNDDAAETGIVLPFPPRRDARPAAGNRDGGD</sequence>
<feature type="region of interest" description="Disordered" evidence="5">
    <location>
        <begin position="216"/>
        <end position="272"/>
    </location>
</feature>
<keyword evidence="8" id="KW-0645">Protease</keyword>
<keyword evidence="9" id="KW-1185">Reference proteome</keyword>
<dbReference type="RefSeq" id="WP_386744612.1">
    <property type="nucleotide sequence ID" value="NZ_JBHRYA010000007.1"/>
</dbReference>
<keyword evidence="4 6" id="KW-0472">Membrane</keyword>
<keyword evidence="8" id="KW-0378">Hydrolase</keyword>
<evidence type="ECO:0000256" key="2">
    <source>
        <dbReference type="ARBA" id="ARBA00022692"/>
    </source>
</evidence>
<evidence type="ECO:0000313" key="9">
    <source>
        <dbReference type="Proteomes" id="UP001595705"/>
    </source>
</evidence>
<accession>A0ABV7XKW8</accession>
<feature type="transmembrane region" description="Helical" evidence="6">
    <location>
        <begin position="174"/>
        <end position="193"/>
    </location>
</feature>
<evidence type="ECO:0000256" key="4">
    <source>
        <dbReference type="ARBA" id="ARBA00023136"/>
    </source>
</evidence>
<protein>
    <submittedName>
        <fullName evidence="8">Rhomboid family intramembrane serine protease</fullName>
        <ecNumber evidence="8">3.4.21.105</ecNumber>
    </submittedName>
</protein>
<dbReference type="SUPFAM" id="SSF144091">
    <property type="entry name" value="Rhomboid-like"/>
    <property type="match status" value="1"/>
</dbReference>
<dbReference type="GO" id="GO:0008233">
    <property type="term" value="F:peptidase activity"/>
    <property type="evidence" value="ECO:0007669"/>
    <property type="project" value="UniProtKB-KW"/>
</dbReference>
<feature type="transmembrane region" description="Helical" evidence="6">
    <location>
        <begin position="150"/>
        <end position="168"/>
    </location>
</feature>
<name>A0ABV7XKW8_9GAMM</name>
<comment type="caution">
    <text evidence="8">The sequence shown here is derived from an EMBL/GenBank/DDBJ whole genome shotgun (WGS) entry which is preliminary data.</text>
</comment>
<proteinExistence type="predicted"/>
<feature type="compositionally biased region" description="Low complexity" evidence="5">
    <location>
        <begin position="263"/>
        <end position="272"/>
    </location>
</feature>
<gene>
    <name evidence="8" type="ORF">ACFONC_08380</name>
</gene>
<dbReference type="Proteomes" id="UP001595705">
    <property type="component" value="Unassembled WGS sequence"/>
</dbReference>
<evidence type="ECO:0000259" key="7">
    <source>
        <dbReference type="Pfam" id="PF01694"/>
    </source>
</evidence>
<dbReference type="InterPro" id="IPR050925">
    <property type="entry name" value="Rhomboid_protease_S54"/>
</dbReference>
<dbReference type="InterPro" id="IPR022764">
    <property type="entry name" value="Peptidase_S54_rhomboid_dom"/>
</dbReference>
<dbReference type="PANTHER" id="PTHR43731">
    <property type="entry name" value="RHOMBOID PROTEASE"/>
    <property type="match status" value="1"/>
</dbReference>
<dbReference type="PANTHER" id="PTHR43731:SF9">
    <property type="entry name" value="SLR1461 PROTEIN"/>
    <property type="match status" value="1"/>
</dbReference>
<dbReference type="EC" id="3.4.21.105" evidence="8"/>
<feature type="domain" description="Peptidase S54 rhomboid" evidence="7">
    <location>
        <begin position="61"/>
        <end position="195"/>
    </location>
</feature>
<dbReference type="Gene3D" id="1.20.1540.10">
    <property type="entry name" value="Rhomboid-like"/>
    <property type="match status" value="1"/>
</dbReference>
<reference evidence="9" key="1">
    <citation type="journal article" date="2019" name="Int. J. Syst. Evol. Microbiol.">
        <title>The Global Catalogue of Microorganisms (GCM) 10K type strain sequencing project: providing services to taxonomists for standard genome sequencing and annotation.</title>
        <authorList>
            <consortium name="The Broad Institute Genomics Platform"/>
            <consortium name="The Broad Institute Genome Sequencing Center for Infectious Disease"/>
            <person name="Wu L."/>
            <person name="Ma J."/>
        </authorList>
    </citation>
    <scope>NUCLEOTIDE SEQUENCE [LARGE SCALE GENOMIC DNA]</scope>
    <source>
        <strain evidence="9">KCTC 42441</strain>
    </source>
</reference>
<dbReference type="Pfam" id="PF01694">
    <property type="entry name" value="Rhomboid"/>
    <property type="match status" value="1"/>
</dbReference>
<dbReference type="EMBL" id="JBHRYA010000007">
    <property type="protein sequence ID" value="MFC3716165.1"/>
    <property type="molecule type" value="Genomic_DNA"/>
</dbReference>